<proteinExistence type="predicted"/>
<accession>A0A4P7PU41</accession>
<dbReference type="AlphaFoldDB" id="A0A4P7PU41"/>
<reference evidence="2 3" key="1">
    <citation type="submission" date="2019-04" db="EMBL/GenBank/DDBJ databases">
        <title>Flavobacterium sp. GS03.</title>
        <authorList>
            <person name="Kim H."/>
        </authorList>
    </citation>
    <scope>NUCLEOTIDE SEQUENCE [LARGE SCALE GENOMIC DNA]</scope>
    <source>
        <strain evidence="2 3">GS03</strain>
    </source>
</reference>
<dbReference type="EMBL" id="CP038810">
    <property type="protein sequence ID" value="QBZ97810.1"/>
    <property type="molecule type" value="Genomic_DNA"/>
</dbReference>
<feature type="transmembrane region" description="Helical" evidence="1">
    <location>
        <begin position="5"/>
        <end position="25"/>
    </location>
</feature>
<dbReference type="KEGG" id="fsn:GS03_01308"/>
<feature type="transmembrane region" description="Helical" evidence="1">
    <location>
        <begin position="130"/>
        <end position="151"/>
    </location>
</feature>
<keyword evidence="1" id="KW-1133">Transmembrane helix</keyword>
<feature type="transmembrane region" description="Helical" evidence="1">
    <location>
        <begin position="104"/>
        <end position="123"/>
    </location>
</feature>
<feature type="transmembrane region" description="Helical" evidence="1">
    <location>
        <begin position="163"/>
        <end position="181"/>
    </location>
</feature>
<evidence type="ECO:0000313" key="2">
    <source>
        <dbReference type="EMBL" id="QBZ97810.1"/>
    </source>
</evidence>
<dbReference type="RefSeq" id="WP_136151747.1">
    <property type="nucleotide sequence ID" value="NZ_CP038810.1"/>
</dbReference>
<keyword evidence="1" id="KW-0472">Membrane</keyword>
<sequence length="187" mass="21499">MKKVVIGSLVGALIFFVFQTIMWMGGFHNDFSIYTPNQGAIMQTLNTNLTQDGVYYMPSADWNAPNSEAETEKIMNESVGKPWAMVFYHTKMNAMDSSQMAKGFLYSLLACLLVAFVLYSGSYPTFGKRFAVSMCFSLFVLLECTFTEMNWWDFPWHYVKSTVYDMIIGWALVSLWFAWYVKEKGVK</sequence>
<name>A0A4P7PU41_9FLAO</name>
<protein>
    <submittedName>
        <fullName evidence="2">Uncharacterized protein</fullName>
    </submittedName>
</protein>
<evidence type="ECO:0000313" key="3">
    <source>
        <dbReference type="Proteomes" id="UP000296862"/>
    </source>
</evidence>
<evidence type="ECO:0000256" key="1">
    <source>
        <dbReference type="SAM" id="Phobius"/>
    </source>
</evidence>
<gene>
    <name evidence="2" type="ORF">GS03_01308</name>
</gene>
<organism evidence="2 3">
    <name type="scientific">Flavobacterium sangjuense</name>
    <dbReference type="NCBI Taxonomy" id="2518177"/>
    <lineage>
        <taxon>Bacteria</taxon>
        <taxon>Pseudomonadati</taxon>
        <taxon>Bacteroidota</taxon>
        <taxon>Flavobacteriia</taxon>
        <taxon>Flavobacteriales</taxon>
        <taxon>Flavobacteriaceae</taxon>
        <taxon>Flavobacterium</taxon>
    </lineage>
</organism>
<keyword evidence="1" id="KW-0812">Transmembrane</keyword>
<dbReference type="Proteomes" id="UP000296862">
    <property type="component" value="Chromosome"/>
</dbReference>
<dbReference type="OrthoDB" id="663225at2"/>
<keyword evidence="3" id="KW-1185">Reference proteome</keyword>